<reference evidence="1 2" key="1">
    <citation type="journal article" date="2018" name="ISME J.">
        <title>Characterization of ecologically diverse viruses infecting co-occurring strains of cosmopolitan hyperhalophilic Bacteroidetes.</title>
        <authorList>
            <person name="Villamor J."/>
            <person name="Ramos-Barbero M.D."/>
            <person name="Gonzalez-Torres P."/>
            <person name="Gabaldon T."/>
            <person name="Rossello-Mora R."/>
            <person name="Meseguer I."/>
            <person name="Martinez-Garcia M."/>
            <person name="Santos F."/>
            <person name="Anton J."/>
        </authorList>
    </citation>
    <scope>NUCLEOTIDE SEQUENCE [LARGE SCALE GENOMIC DNA]</scope>
    <source>
        <strain evidence="1">SRUTV-1</strain>
    </source>
</reference>
<dbReference type="KEGG" id="vg:40236439"/>
<protein>
    <submittedName>
        <fullName evidence="1">Uncharacterized protein</fullName>
    </submittedName>
</protein>
<dbReference type="Proteomes" id="UP000262103">
    <property type="component" value="Segment"/>
</dbReference>
<evidence type="ECO:0000313" key="2">
    <source>
        <dbReference type="Proteomes" id="UP000262103"/>
    </source>
</evidence>
<keyword evidence="2" id="KW-1185">Reference proteome</keyword>
<organism evidence="1 2">
    <name type="scientific">Salinibacter phage SRUTV-1</name>
    <dbReference type="NCBI Taxonomy" id="2684227"/>
    <lineage>
        <taxon>Viruses</taxon>
        <taxon>Duplodnaviria</taxon>
        <taxon>Heunggongvirae</taxon>
        <taxon>Uroviricota</taxon>
        <taxon>Caudoviricetes</taxon>
        <taxon>Kairosalinivirus</taxon>
        <taxon>Kairosalinivirus SRUTV1</taxon>
    </lineage>
</organism>
<dbReference type="RefSeq" id="YP_009639641.1">
    <property type="nucleotide sequence ID" value="NC_042353.1"/>
</dbReference>
<accession>A0A2D3FAK3</accession>
<dbReference type="GeneID" id="40236439"/>
<sequence>MGSVGGGEDRFFAAVDEVLGRARRLLENAAEVSESDDSAYKRPPAAHNLKYVLKDEGVDSWDWIVQQLSGDPPNPLEKKRIEEGCTPFEIAKTYAMHVYSNSGELKDG</sequence>
<dbReference type="EMBL" id="MF629150">
    <property type="protein sequence ID" value="ATU47039.1"/>
    <property type="molecule type" value="Genomic_DNA"/>
</dbReference>
<evidence type="ECO:0000313" key="1">
    <source>
        <dbReference type="EMBL" id="ATU47039.1"/>
    </source>
</evidence>
<name>A0A2D3FAK3_9CAUD</name>
<proteinExistence type="predicted"/>